<reference evidence="2 3" key="1">
    <citation type="submission" date="2023-01" db="EMBL/GenBank/DDBJ databases">
        <title>Minimal conservation of predation-associated metabolite biosynthetic gene clusters underscores biosynthetic potential of Myxococcota including descriptions for ten novel species: Archangium lansinium sp. nov., Myxococcus landrumus sp. nov., Nannocystis bai.</title>
        <authorList>
            <person name="Ahearne A."/>
            <person name="Stevens C."/>
            <person name="Dowd S."/>
        </authorList>
    </citation>
    <scope>NUCLEOTIDE SEQUENCE [LARGE SCALE GENOMIC DNA]</scope>
    <source>
        <strain evidence="2 3">WIWO2</strain>
    </source>
</reference>
<evidence type="ECO:0000313" key="2">
    <source>
        <dbReference type="EMBL" id="MDC0681155.1"/>
    </source>
</evidence>
<evidence type="ECO:0000313" key="3">
    <source>
        <dbReference type="Proteomes" id="UP001217485"/>
    </source>
</evidence>
<evidence type="ECO:0000256" key="1">
    <source>
        <dbReference type="SAM" id="MobiDB-lite"/>
    </source>
</evidence>
<dbReference type="SUPFAM" id="SSF53474">
    <property type="entry name" value="alpha/beta-Hydrolases"/>
    <property type="match status" value="1"/>
</dbReference>
<dbReference type="RefSeq" id="WP_272098200.1">
    <property type="nucleotide sequence ID" value="NZ_JAQNDK010000003.1"/>
</dbReference>
<feature type="region of interest" description="Disordered" evidence="1">
    <location>
        <begin position="411"/>
        <end position="449"/>
    </location>
</feature>
<dbReference type="Gene3D" id="3.40.50.1820">
    <property type="entry name" value="alpha/beta hydrolase"/>
    <property type="match status" value="1"/>
</dbReference>
<gene>
    <name evidence="2" type="ORF">POL72_25675</name>
</gene>
<comment type="caution">
    <text evidence="2">The sequence shown here is derived from an EMBL/GenBank/DDBJ whole genome shotgun (WGS) entry which is preliminary data.</text>
</comment>
<dbReference type="Proteomes" id="UP001217485">
    <property type="component" value="Unassembled WGS sequence"/>
</dbReference>
<accession>A0ABT5C404</accession>
<sequence length="449" mass="48569">MPPLLHAARLPWPQARAAMEMPRRAGGHVTFPRVQKTRVYLSPGMFGFATLASLEYFEHFIRAIEERFRDRGRIVEIHVCEVHPTASILRRAAKLARLVDESAGDDDGPIHIVGHSTGGLDARLVASPTARLPGNAHRRLGWTSRLRSVTTINTPHFGTPLAAFFATVSGQRLLYAVTALTVAGLKLGAPPLAAASALVAAFGRAQLGFFEIELIDRAVESFIRVLDDASSRELRAWLKLLRDDQGAIVQLMPEAMDLLHAGLEDRAGLRYQSVATYAPRNAVRDWVSALRSPWGAMSAAIFTALSNITARLNEHYPCRSHDGSIEQKLARVLGELPPPDANDGVVPLASQVWGELIWAGKADHLDIVGHFPGKGGHIDWLASGARFNRLRFDAVLDRIVTGMVAGEQGGLAEHAAAPPRPLADARASERGVDLEQTSASTSARGEPAA</sequence>
<protein>
    <recommendedName>
        <fullName evidence="4">Triacylglycerol lipase</fullName>
    </recommendedName>
</protein>
<evidence type="ECO:0008006" key="4">
    <source>
        <dbReference type="Google" id="ProtNLM"/>
    </source>
</evidence>
<proteinExistence type="predicted"/>
<dbReference type="InterPro" id="IPR029058">
    <property type="entry name" value="AB_hydrolase_fold"/>
</dbReference>
<dbReference type="EMBL" id="JAQNDK010000003">
    <property type="protein sequence ID" value="MDC0681155.1"/>
    <property type="molecule type" value="Genomic_DNA"/>
</dbReference>
<keyword evidence="3" id="KW-1185">Reference proteome</keyword>
<name>A0ABT5C404_9BACT</name>
<organism evidence="2 3">
    <name type="scientific">Sorangium atrum</name>
    <dbReference type="NCBI Taxonomy" id="2995308"/>
    <lineage>
        <taxon>Bacteria</taxon>
        <taxon>Pseudomonadati</taxon>
        <taxon>Myxococcota</taxon>
        <taxon>Polyangia</taxon>
        <taxon>Polyangiales</taxon>
        <taxon>Polyangiaceae</taxon>
        <taxon>Sorangium</taxon>
    </lineage>
</organism>